<evidence type="ECO:0000256" key="1">
    <source>
        <dbReference type="ARBA" id="ARBA00004141"/>
    </source>
</evidence>
<feature type="transmembrane region" description="Helical" evidence="5">
    <location>
        <begin position="75"/>
        <end position="94"/>
    </location>
</feature>
<dbReference type="GO" id="GO:0016874">
    <property type="term" value="F:ligase activity"/>
    <property type="evidence" value="ECO:0007669"/>
    <property type="project" value="UniProtKB-KW"/>
</dbReference>
<accession>A0A6G7CQT3</accession>
<protein>
    <submittedName>
        <fullName evidence="8">Putative O-glycosylation ligase, exosortase A system-associated</fullName>
    </submittedName>
</protein>
<dbReference type="AlphaFoldDB" id="A0A6G7CQT3"/>
<proteinExistence type="predicted"/>
<dbReference type="InterPro" id="IPR051533">
    <property type="entry name" value="WaaL-like"/>
</dbReference>
<evidence type="ECO:0000313" key="8">
    <source>
        <dbReference type="EMBL" id="QIH44507.1"/>
    </source>
</evidence>
<name>A0A6G7CQT3_9VIBR</name>
<evidence type="ECO:0000256" key="5">
    <source>
        <dbReference type="SAM" id="Phobius"/>
    </source>
</evidence>
<feature type="transmembrane region" description="Helical" evidence="5">
    <location>
        <begin position="106"/>
        <end position="122"/>
    </location>
</feature>
<dbReference type="PANTHER" id="PTHR37422:SF13">
    <property type="entry name" value="LIPOPOLYSACCHARIDE BIOSYNTHESIS PROTEIN PA4999-RELATED"/>
    <property type="match status" value="1"/>
</dbReference>
<evidence type="ECO:0000259" key="6">
    <source>
        <dbReference type="Pfam" id="PF04932"/>
    </source>
</evidence>
<evidence type="ECO:0000256" key="2">
    <source>
        <dbReference type="ARBA" id="ARBA00022692"/>
    </source>
</evidence>
<feature type="domain" description="O-antigen ligase-related" evidence="6">
    <location>
        <begin position="210"/>
        <end position="347"/>
    </location>
</feature>
<gene>
    <name evidence="8" type="ORF">G5S32_21450</name>
</gene>
<dbReference type="InterPro" id="IPR017528">
    <property type="entry name" value="CHP03097O-antigen_lig-rel"/>
</dbReference>
<dbReference type="InterPro" id="IPR045979">
    <property type="entry name" value="DUF5935"/>
</dbReference>
<feature type="transmembrane region" description="Helical" evidence="5">
    <location>
        <begin position="42"/>
        <end position="63"/>
    </location>
</feature>
<dbReference type="EMBL" id="CP049332">
    <property type="protein sequence ID" value="QIH44507.1"/>
    <property type="molecule type" value="Genomic_DNA"/>
</dbReference>
<keyword evidence="3 5" id="KW-1133">Transmembrane helix</keyword>
<reference evidence="8 9" key="1">
    <citation type="submission" date="2020-02" db="EMBL/GenBank/DDBJ databases">
        <title>A complete genome of a marine bacterium Vibrio sp. ZWAL4003 isolated from the mangrove sediment with the ability to degrade polysaccharides.</title>
        <authorList>
            <person name="Wu J."/>
            <person name="Qu W."/>
            <person name="Zeng R."/>
        </authorList>
    </citation>
    <scope>NUCLEOTIDE SEQUENCE [LARGE SCALE GENOMIC DNA]</scope>
    <source>
        <strain evidence="8 9">ZWAL4003</strain>
    </source>
</reference>
<dbReference type="Proteomes" id="UP000503003">
    <property type="component" value="Chromosome 2"/>
</dbReference>
<keyword evidence="4 5" id="KW-0472">Membrane</keyword>
<dbReference type="NCBIfam" id="TIGR03097">
    <property type="entry name" value="PEP_O_lig_1"/>
    <property type="match status" value="1"/>
</dbReference>
<evidence type="ECO:0000256" key="4">
    <source>
        <dbReference type="ARBA" id="ARBA00023136"/>
    </source>
</evidence>
<keyword evidence="8" id="KW-0436">Ligase</keyword>
<evidence type="ECO:0000256" key="3">
    <source>
        <dbReference type="ARBA" id="ARBA00022989"/>
    </source>
</evidence>
<evidence type="ECO:0000313" key="9">
    <source>
        <dbReference type="Proteomes" id="UP000503003"/>
    </source>
</evidence>
<dbReference type="Pfam" id="PF04932">
    <property type="entry name" value="Wzy_C"/>
    <property type="match status" value="1"/>
</dbReference>
<feature type="transmembrane region" description="Helical" evidence="5">
    <location>
        <begin position="340"/>
        <end position="361"/>
    </location>
</feature>
<dbReference type="KEGG" id="vzi:G5S32_21450"/>
<sequence>MRDLLVLIIILAFIIPGLTRPYLAFAGYLWVDTVVPQGLVFGFLLGKPISMVMAIVCFLSLVLNSRKLISSNSKLIPFLFICFIIWITISTFNAQFPPIAWKKWDTSFKTLIMAFLLMFTITNRKQLEFVILVLFLSIMFYMASAGPKTILGGGGYGARLILNSSNSGWSESSSLACLAVLTIPIISYLKKHISFVPFLKNRTLVWFLPYVLCVAAVVGSTARTGLVALFAYMGIKSLNFRALLGTIPLTIVTVFALYHFAPESWIERMNTITDTSGSQRLAVWKWTIDYANSHPIMGGGFNSFVANYGQLGFYDPVFINTPNSLAFHSIYFEVLGEQGYVGLFLFLSLIISAIRINKSLIKKKGTDQNAKDFCLAMNHAIYIFCIGGCFIGVAYKPIIYHLIALSAAHYTLIYKELKEKESRAEEF</sequence>
<dbReference type="GO" id="GO:0016020">
    <property type="term" value="C:membrane"/>
    <property type="evidence" value="ECO:0007669"/>
    <property type="project" value="UniProtKB-SubCell"/>
</dbReference>
<feature type="transmembrane region" description="Helical" evidence="5">
    <location>
        <begin position="242"/>
        <end position="261"/>
    </location>
</feature>
<dbReference type="Pfam" id="PF19358">
    <property type="entry name" value="DUF5935"/>
    <property type="match status" value="1"/>
</dbReference>
<comment type="subcellular location">
    <subcellularLocation>
        <location evidence="1">Membrane</location>
        <topology evidence="1">Multi-pass membrane protein</topology>
    </subcellularLocation>
</comment>
<feature type="transmembrane region" description="Helical" evidence="5">
    <location>
        <begin position="129"/>
        <end position="146"/>
    </location>
</feature>
<dbReference type="PANTHER" id="PTHR37422">
    <property type="entry name" value="TEICHURONIC ACID BIOSYNTHESIS PROTEIN TUAE"/>
    <property type="match status" value="1"/>
</dbReference>
<feature type="transmembrane region" description="Helical" evidence="5">
    <location>
        <begin position="373"/>
        <end position="393"/>
    </location>
</feature>
<dbReference type="InterPro" id="IPR007016">
    <property type="entry name" value="O-antigen_ligase-rel_domated"/>
</dbReference>
<keyword evidence="9" id="KW-1185">Reference proteome</keyword>
<dbReference type="RefSeq" id="WP_165314159.1">
    <property type="nucleotide sequence ID" value="NZ_CP049332.1"/>
</dbReference>
<feature type="domain" description="DUF5935" evidence="7">
    <location>
        <begin position="1"/>
        <end position="193"/>
    </location>
</feature>
<feature type="transmembrane region" description="Helical" evidence="5">
    <location>
        <begin position="207"/>
        <end position="230"/>
    </location>
</feature>
<evidence type="ECO:0000259" key="7">
    <source>
        <dbReference type="Pfam" id="PF19358"/>
    </source>
</evidence>
<keyword evidence="2 5" id="KW-0812">Transmembrane</keyword>
<organism evidence="8 9">
    <name type="scientific">Vibrio ziniensis</name>
    <dbReference type="NCBI Taxonomy" id="2711221"/>
    <lineage>
        <taxon>Bacteria</taxon>
        <taxon>Pseudomonadati</taxon>
        <taxon>Pseudomonadota</taxon>
        <taxon>Gammaproteobacteria</taxon>
        <taxon>Vibrionales</taxon>
        <taxon>Vibrionaceae</taxon>
        <taxon>Vibrio</taxon>
    </lineage>
</organism>